<dbReference type="AlphaFoldDB" id="A0A6G8PV88"/>
<keyword evidence="7 10" id="KW-0472">Membrane</keyword>
<dbReference type="EMBL" id="CP045121">
    <property type="protein sequence ID" value="QIN78121.1"/>
    <property type="molecule type" value="Genomic_DNA"/>
</dbReference>
<keyword evidence="9 10" id="KW-1208">Phospholipid metabolism</keyword>
<dbReference type="InterPro" id="IPR003811">
    <property type="entry name" value="G3P_acylTferase_PlsY"/>
</dbReference>
<comment type="function">
    <text evidence="10">Catalyzes the transfer of an acyl group from acyl-phosphate (acyl-PO(4)) to glycerol-3-phosphate (G3P) to form lysophosphatidic acid (LPA). This enzyme utilizes acyl-phosphate as fatty acyl donor, but not acyl-CoA or acyl-ACP.</text>
</comment>
<feature type="transmembrane region" description="Helical" evidence="10">
    <location>
        <begin position="78"/>
        <end position="99"/>
    </location>
</feature>
<reference evidence="11 12" key="1">
    <citation type="submission" date="2019-10" db="EMBL/GenBank/DDBJ databases">
        <title>Rubrobacter sp nov SCSIO 52915 isolated from a deep-sea sediment in the South China Sea.</title>
        <authorList>
            <person name="Chen R.W."/>
        </authorList>
    </citation>
    <scope>NUCLEOTIDE SEQUENCE [LARGE SCALE GENOMIC DNA]</scope>
    <source>
        <strain evidence="11 12">SCSIO 52915</strain>
    </source>
</reference>
<name>A0A6G8PV88_9ACTN</name>
<keyword evidence="3 10" id="KW-0808">Transferase</keyword>
<keyword evidence="8 10" id="KW-0594">Phospholipid biosynthesis</keyword>
<organism evidence="11 12">
    <name type="scientific">Rubrobacter marinus</name>
    <dbReference type="NCBI Taxonomy" id="2653852"/>
    <lineage>
        <taxon>Bacteria</taxon>
        <taxon>Bacillati</taxon>
        <taxon>Actinomycetota</taxon>
        <taxon>Rubrobacteria</taxon>
        <taxon>Rubrobacterales</taxon>
        <taxon>Rubrobacteraceae</taxon>
        <taxon>Rubrobacter</taxon>
    </lineage>
</organism>
<dbReference type="PANTHER" id="PTHR30309">
    <property type="entry name" value="INNER MEMBRANE PROTEIN YGIH"/>
    <property type="match status" value="1"/>
</dbReference>
<feature type="transmembrane region" description="Helical" evidence="10">
    <location>
        <begin position="136"/>
        <end position="152"/>
    </location>
</feature>
<dbReference type="KEGG" id="rmar:GBA65_05910"/>
<evidence type="ECO:0000256" key="6">
    <source>
        <dbReference type="ARBA" id="ARBA00023098"/>
    </source>
</evidence>
<evidence type="ECO:0000256" key="3">
    <source>
        <dbReference type="ARBA" id="ARBA00022679"/>
    </source>
</evidence>
<comment type="subunit">
    <text evidence="10">Probably interacts with PlsX.</text>
</comment>
<comment type="catalytic activity">
    <reaction evidence="10">
        <text>an acyl phosphate + sn-glycerol 3-phosphate = a 1-acyl-sn-glycero-3-phosphate + phosphate</text>
        <dbReference type="Rhea" id="RHEA:34075"/>
        <dbReference type="ChEBI" id="CHEBI:43474"/>
        <dbReference type="ChEBI" id="CHEBI:57597"/>
        <dbReference type="ChEBI" id="CHEBI:57970"/>
        <dbReference type="ChEBI" id="CHEBI:59918"/>
        <dbReference type="EC" id="2.3.1.275"/>
    </reaction>
</comment>
<dbReference type="Pfam" id="PF02660">
    <property type="entry name" value="G3P_acyltransf"/>
    <property type="match status" value="1"/>
</dbReference>
<keyword evidence="11" id="KW-0012">Acyltransferase</keyword>
<dbReference type="GO" id="GO:0008654">
    <property type="term" value="P:phospholipid biosynthetic process"/>
    <property type="evidence" value="ECO:0007669"/>
    <property type="project" value="UniProtKB-UniRule"/>
</dbReference>
<evidence type="ECO:0000256" key="7">
    <source>
        <dbReference type="ARBA" id="ARBA00023136"/>
    </source>
</evidence>
<gene>
    <name evidence="10 11" type="primary">plsY</name>
    <name evidence="11" type="ORF">GBA65_05910</name>
</gene>
<keyword evidence="12" id="KW-1185">Reference proteome</keyword>
<comment type="pathway">
    <text evidence="10">Lipid metabolism; phospholipid metabolism.</text>
</comment>
<keyword evidence="2 10" id="KW-0444">Lipid biosynthesis</keyword>
<evidence type="ECO:0000256" key="10">
    <source>
        <dbReference type="HAMAP-Rule" id="MF_01043"/>
    </source>
</evidence>
<accession>A0A6G8PV88</accession>
<keyword evidence="6 10" id="KW-0443">Lipid metabolism</keyword>
<comment type="similarity">
    <text evidence="10">Belongs to the PlsY family.</text>
</comment>
<protein>
    <recommendedName>
        <fullName evidence="10">Glycerol-3-phosphate acyltransferase</fullName>
    </recommendedName>
    <alternativeName>
        <fullName evidence="10">Acyl-PO4 G3P acyltransferase</fullName>
    </alternativeName>
    <alternativeName>
        <fullName evidence="10">Acyl-phosphate--glycerol-3-phosphate acyltransferase</fullName>
    </alternativeName>
    <alternativeName>
        <fullName evidence="10">G3P acyltransferase</fullName>
        <shortName evidence="10">GPAT</shortName>
        <ecNumber evidence="10">2.3.1.275</ecNumber>
    </alternativeName>
    <alternativeName>
        <fullName evidence="10">Lysophosphatidic acid synthase</fullName>
        <shortName evidence="10">LPA synthase</shortName>
    </alternativeName>
</protein>
<keyword evidence="5 10" id="KW-1133">Transmembrane helix</keyword>
<evidence type="ECO:0000313" key="11">
    <source>
        <dbReference type="EMBL" id="QIN78121.1"/>
    </source>
</evidence>
<dbReference type="PANTHER" id="PTHR30309:SF0">
    <property type="entry name" value="GLYCEROL-3-PHOSPHATE ACYLTRANSFERASE-RELATED"/>
    <property type="match status" value="1"/>
</dbReference>
<sequence>MLSVLLLLGGYLLGSVPTGLIAGRAYGVDVRRSGSGNIGMANVLRTAGKGAAVITMVGDMLKGFVPVLLARALTTNEWIVAAVALAAVVGHCWPVFLGFKGGKGVATGAGTSIALAPVVGLALFAFWWIVVFIGRYTSLGAIAVMVLSPIVFLLTGQPWPYVLYTVVGGALVLYRHRENARALLNGTERKIGEKAGGNNVRAR</sequence>
<proteinExistence type="inferred from homology"/>
<keyword evidence="4 10" id="KW-0812">Transmembrane</keyword>
<dbReference type="Proteomes" id="UP000502706">
    <property type="component" value="Chromosome"/>
</dbReference>
<comment type="subcellular location">
    <subcellularLocation>
        <location evidence="10">Cell membrane</location>
        <topology evidence="10">Multi-pass membrane protein</topology>
    </subcellularLocation>
</comment>
<evidence type="ECO:0000256" key="4">
    <source>
        <dbReference type="ARBA" id="ARBA00022692"/>
    </source>
</evidence>
<dbReference type="EC" id="2.3.1.275" evidence="10"/>
<evidence type="ECO:0000256" key="9">
    <source>
        <dbReference type="ARBA" id="ARBA00023264"/>
    </source>
</evidence>
<evidence type="ECO:0000256" key="5">
    <source>
        <dbReference type="ARBA" id="ARBA00022989"/>
    </source>
</evidence>
<evidence type="ECO:0000256" key="2">
    <source>
        <dbReference type="ARBA" id="ARBA00022516"/>
    </source>
</evidence>
<feature type="transmembrane region" description="Helical" evidence="10">
    <location>
        <begin position="105"/>
        <end position="129"/>
    </location>
</feature>
<dbReference type="GO" id="GO:0005886">
    <property type="term" value="C:plasma membrane"/>
    <property type="evidence" value="ECO:0007669"/>
    <property type="project" value="UniProtKB-SubCell"/>
</dbReference>
<dbReference type="SMART" id="SM01207">
    <property type="entry name" value="G3P_acyltransf"/>
    <property type="match status" value="1"/>
</dbReference>
<dbReference type="HAMAP" id="MF_01043">
    <property type="entry name" value="PlsY"/>
    <property type="match status" value="1"/>
</dbReference>
<comment type="caution">
    <text evidence="10">Lacks conserved residue(s) required for the propagation of feature annotation.</text>
</comment>
<dbReference type="NCBIfam" id="TIGR00023">
    <property type="entry name" value="glycerol-3-phosphate 1-O-acyltransferase PlsY"/>
    <property type="match status" value="1"/>
</dbReference>
<evidence type="ECO:0000256" key="1">
    <source>
        <dbReference type="ARBA" id="ARBA00022475"/>
    </source>
</evidence>
<dbReference type="UniPathway" id="UPA00085"/>
<keyword evidence="1 10" id="KW-1003">Cell membrane</keyword>
<dbReference type="GO" id="GO:0043772">
    <property type="term" value="F:acyl-phosphate glycerol-3-phosphate acyltransferase activity"/>
    <property type="evidence" value="ECO:0007669"/>
    <property type="project" value="UniProtKB-UniRule"/>
</dbReference>
<evidence type="ECO:0000256" key="8">
    <source>
        <dbReference type="ARBA" id="ARBA00023209"/>
    </source>
</evidence>
<evidence type="ECO:0000313" key="12">
    <source>
        <dbReference type="Proteomes" id="UP000502706"/>
    </source>
</evidence>
<dbReference type="RefSeq" id="WP_166395796.1">
    <property type="nucleotide sequence ID" value="NZ_CP045121.1"/>
</dbReference>